<dbReference type="SUPFAM" id="SSF51430">
    <property type="entry name" value="NAD(P)-linked oxidoreductase"/>
    <property type="match status" value="1"/>
</dbReference>
<accession>A0AAQ4EFT7</accession>
<dbReference type="Proteomes" id="UP001321473">
    <property type="component" value="Unassembled WGS sequence"/>
</dbReference>
<dbReference type="Gene3D" id="3.20.20.100">
    <property type="entry name" value="NADP-dependent oxidoreductase domain"/>
    <property type="match status" value="1"/>
</dbReference>
<reference evidence="2 3" key="1">
    <citation type="journal article" date="2023" name="Arcadia Sci">
        <title>De novo assembly of a long-read Amblyomma americanum tick genome.</title>
        <authorList>
            <person name="Chou S."/>
            <person name="Poskanzer K.E."/>
            <person name="Rollins M."/>
            <person name="Thuy-Boun P.S."/>
        </authorList>
    </citation>
    <scope>NUCLEOTIDE SEQUENCE [LARGE SCALE GENOMIC DNA]</scope>
    <source>
        <strain evidence="2">F_SG_1</strain>
        <tissue evidence="2">Salivary glands</tissue>
    </source>
</reference>
<name>A0AAQ4EFT7_AMBAM</name>
<protein>
    <recommendedName>
        <fullName evidence="1">NADP-dependent oxidoreductase domain-containing protein</fullName>
    </recommendedName>
</protein>
<keyword evidence="3" id="KW-1185">Reference proteome</keyword>
<dbReference type="EMBL" id="JARKHS020016518">
    <property type="protein sequence ID" value="KAK8773659.1"/>
    <property type="molecule type" value="Genomic_DNA"/>
</dbReference>
<feature type="domain" description="NADP-dependent oxidoreductase" evidence="1">
    <location>
        <begin position="1"/>
        <end position="55"/>
    </location>
</feature>
<dbReference type="PANTHER" id="PTHR42686">
    <property type="entry name" value="GH17980P-RELATED"/>
    <property type="match status" value="1"/>
</dbReference>
<dbReference type="AlphaFoldDB" id="A0AAQ4EFT7"/>
<dbReference type="InterPro" id="IPR036812">
    <property type="entry name" value="NAD(P)_OxRdtase_dom_sf"/>
</dbReference>
<sequence length="67" mass="7547">MRLAYFDIVQVHDVEFAPSLDLILKETLPALESLRQAGKIRYIGVTGYPLHTLREPELKFPGPITAP</sequence>
<evidence type="ECO:0000259" key="1">
    <source>
        <dbReference type="Pfam" id="PF00248"/>
    </source>
</evidence>
<dbReference type="InterPro" id="IPR020471">
    <property type="entry name" value="AKR"/>
</dbReference>
<gene>
    <name evidence="2" type="ORF">V5799_011809</name>
</gene>
<dbReference type="Pfam" id="PF00248">
    <property type="entry name" value="Aldo_ket_red"/>
    <property type="match status" value="1"/>
</dbReference>
<comment type="caution">
    <text evidence="2">The sequence shown here is derived from an EMBL/GenBank/DDBJ whole genome shotgun (WGS) entry which is preliminary data.</text>
</comment>
<dbReference type="GO" id="GO:0005829">
    <property type="term" value="C:cytosol"/>
    <property type="evidence" value="ECO:0007669"/>
    <property type="project" value="TreeGrafter"/>
</dbReference>
<evidence type="ECO:0000313" key="3">
    <source>
        <dbReference type="Proteomes" id="UP001321473"/>
    </source>
</evidence>
<evidence type="ECO:0000313" key="2">
    <source>
        <dbReference type="EMBL" id="KAK8773659.1"/>
    </source>
</evidence>
<dbReference type="PANTHER" id="PTHR42686:SF1">
    <property type="entry name" value="GH17980P-RELATED"/>
    <property type="match status" value="1"/>
</dbReference>
<dbReference type="InterPro" id="IPR023210">
    <property type="entry name" value="NADP_OxRdtase_dom"/>
</dbReference>
<dbReference type="GO" id="GO:0016491">
    <property type="term" value="F:oxidoreductase activity"/>
    <property type="evidence" value="ECO:0007669"/>
    <property type="project" value="InterPro"/>
</dbReference>
<proteinExistence type="predicted"/>
<organism evidence="2 3">
    <name type="scientific">Amblyomma americanum</name>
    <name type="common">Lone star tick</name>
    <dbReference type="NCBI Taxonomy" id="6943"/>
    <lineage>
        <taxon>Eukaryota</taxon>
        <taxon>Metazoa</taxon>
        <taxon>Ecdysozoa</taxon>
        <taxon>Arthropoda</taxon>
        <taxon>Chelicerata</taxon>
        <taxon>Arachnida</taxon>
        <taxon>Acari</taxon>
        <taxon>Parasitiformes</taxon>
        <taxon>Ixodida</taxon>
        <taxon>Ixodoidea</taxon>
        <taxon>Ixodidae</taxon>
        <taxon>Amblyomminae</taxon>
        <taxon>Amblyomma</taxon>
    </lineage>
</organism>